<keyword evidence="2 5" id="KW-0812">Transmembrane</keyword>
<name>A0A4V1M462_TREME</name>
<feature type="transmembrane region" description="Helical" evidence="5">
    <location>
        <begin position="86"/>
        <end position="110"/>
    </location>
</feature>
<dbReference type="Proteomes" id="UP000289152">
    <property type="component" value="Unassembled WGS sequence"/>
</dbReference>
<dbReference type="PANTHER" id="PTHR31465">
    <property type="entry name" value="PROTEIN RTA1-RELATED"/>
    <property type="match status" value="1"/>
</dbReference>
<dbReference type="EMBL" id="SDIL01000034">
    <property type="protein sequence ID" value="RXK39257.1"/>
    <property type="molecule type" value="Genomic_DNA"/>
</dbReference>
<evidence type="ECO:0000256" key="2">
    <source>
        <dbReference type="ARBA" id="ARBA00022692"/>
    </source>
</evidence>
<evidence type="ECO:0000313" key="7">
    <source>
        <dbReference type="Proteomes" id="UP000289152"/>
    </source>
</evidence>
<dbReference type="InterPro" id="IPR007568">
    <property type="entry name" value="RTA1"/>
</dbReference>
<dbReference type="STRING" id="5217.A0A4V1M462"/>
<feature type="transmembrane region" description="Helical" evidence="5">
    <location>
        <begin position="175"/>
        <end position="199"/>
    </location>
</feature>
<feature type="transmembrane region" description="Helical" evidence="5">
    <location>
        <begin position="131"/>
        <end position="155"/>
    </location>
</feature>
<dbReference type="Pfam" id="PF04479">
    <property type="entry name" value="RTA1"/>
    <property type="match status" value="1"/>
</dbReference>
<dbReference type="PANTHER" id="PTHR31465:SF1">
    <property type="entry name" value="PROTEIN RTA1-RELATED"/>
    <property type="match status" value="1"/>
</dbReference>
<keyword evidence="3 5" id="KW-1133">Transmembrane helix</keyword>
<sequence length="316" mass="34341">MGYSGPTQPDPPSGDSAIIQYGYVPSLAMGIVGVILWLLVAGPHLLLLFTKRGTRSVHGLFFFSAIIEALGYGARLYSHTHIWSGMGFLIGVTLVQIGTILMTAALYKSVQRGLKYTPDGRRLSPMRPRSLITLFVILDVVWVLMQVGGQYLAAAAAGSDVTGDDPMFALGTSELIFLAGNVLQAITIIIFSVFVIVILRRSDRLLAKADPNLQYPFLKPLLVQILVSCAVFFIRLVMRIAEGAQGAYGFASTHEVFFGVFEFVPIFLFVVLWAIRPLYKFIFPLGHRHGEGAHTTEVDVVPPIPASSAGSAEAKV</sequence>
<evidence type="ECO:0000313" key="6">
    <source>
        <dbReference type="EMBL" id="RXK39257.1"/>
    </source>
</evidence>
<proteinExistence type="predicted"/>
<keyword evidence="7" id="KW-1185">Reference proteome</keyword>
<feature type="transmembrane region" description="Helical" evidence="5">
    <location>
        <begin position="256"/>
        <end position="275"/>
    </location>
</feature>
<organism evidence="6 7">
    <name type="scientific">Tremella mesenterica</name>
    <name type="common">Jelly fungus</name>
    <dbReference type="NCBI Taxonomy" id="5217"/>
    <lineage>
        <taxon>Eukaryota</taxon>
        <taxon>Fungi</taxon>
        <taxon>Dikarya</taxon>
        <taxon>Basidiomycota</taxon>
        <taxon>Agaricomycotina</taxon>
        <taxon>Tremellomycetes</taxon>
        <taxon>Tremellales</taxon>
        <taxon>Tremellaceae</taxon>
        <taxon>Tremella</taxon>
    </lineage>
</organism>
<evidence type="ECO:0000256" key="5">
    <source>
        <dbReference type="SAM" id="Phobius"/>
    </source>
</evidence>
<protein>
    <submittedName>
        <fullName evidence="6">Uncharacterized protein</fullName>
    </submittedName>
</protein>
<keyword evidence="4 5" id="KW-0472">Membrane</keyword>
<dbReference type="VEuPathDB" id="FungiDB:TREMEDRAFT_70746"/>
<feature type="transmembrane region" description="Helical" evidence="5">
    <location>
        <begin position="220"/>
        <end position="241"/>
    </location>
</feature>
<feature type="transmembrane region" description="Helical" evidence="5">
    <location>
        <begin position="56"/>
        <end position="74"/>
    </location>
</feature>
<dbReference type="InParanoid" id="A0A4V1M462"/>
<gene>
    <name evidence="6" type="ORF">M231_03477</name>
</gene>
<comment type="subcellular location">
    <subcellularLocation>
        <location evidence="1">Membrane</location>
        <topology evidence="1">Multi-pass membrane protein</topology>
    </subcellularLocation>
</comment>
<dbReference type="GO" id="GO:0016020">
    <property type="term" value="C:membrane"/>
    <property type="evidence" value="ECO:0007669"/>
    <property type="project" value="UniProtKB-SubCell"/>
</dbReference>
<evidence type="ECO:0000256" key="1">
    <source>
        <dbReference type="ARBA" id="ARBA00004141"/>
    </source>
</evidence>
<dbReference type="OrthoDB" id="3358017at2759"/>
<dbReference type="AlphaFoldDB" id="A0A4V1M462"/>
<feature type="transmembrane region" description="Helical" evidence="5">
    <location>
        <begin position="27"/>
        <end position="49"/>
    </location>
</feature>
<accession>A0A4V1M462</accession>
<reference evidence="6 7" key="1">
    <citation type="submission" date="2016-06" db="EMBL/GenBank/DDBJ databases">
        <title>Evolution of pathogenesis and genome organization in the Tremellales.</title>
        <authorList>
            <person name="Cuomo C."/>
            <person name="Litvintseva A."/>
            <person name="Heitman J."/>
            <person name="Chen Y."/>
            <person name="Sun S."/>
            <person name="Springer D."/>
            <person name="Dromer F."/>
            <person name="Young S."/>
            <person name="Zeng Q."/>
            <person name="Chapman S."/>
            <person name="Gujja S."/>
            <person name="Saif S."/>
            <person name="Birren B."/>
        </authorList>
    </citation>
    <scope>NUCLEOTIDE SEQUENCE [LARGE SCALE GENOMIC DNA]</scope>
    <source>
        <strain evidence="6 7">ATCC 28783</strain>
    </source>
</reference>
<evidence type="ECO:0000256" key="4">
    <source>
        <dbReference type="ARBA" id="ARBA00023136"/>
    </source>
</evidence>
<comment type="caution">
    <text evidence="6">The sequence shown here is derived from an EMBL/GenBank/DDBJ whole genome shotgun (WGS) entry which is preliminary data.</text>
</comment>
<evidence type="ECO:0000256" key="3">
    <source>
        <dbReference type="ARBA" id="ARBA00022989"/>
    </source>
</evidence>